<organism evidence="2 3">
    <name type="scientific">Microtetraspora glauca</name>
    <dbReference type="NCBI Taxonomy" id="1996"/>
    <lineage>
        <taxon>Bacteria</taxon>
        <taxon>Bacillati</taxon>
        <taxon>Actinomycetota</taxon>
        <taxon>Actinomycetes</taxon>
        <taxon>Streptosporangiales</taxon>
        <taxon>Streptosporangiaceae</taxon>
        <taxon>Microtetraspora</taxon>
    </lineage>
</organism>
<protein>
    <recommendedName>
        <fullName evidence="4">Serine/threonine protein kinase</fullName>
    </recommendedName>
</protein>
<keyword evidence="1" id="KW-0732">Signal</keyword>
<comment type="caution">
    <text evidence="2">The sequence shown here is derived from an EMBL/GenBank/DDBJ whole genome shotgun (WGS) entry which is preliminary data.</text>
</comment>
<dbReference type="RefSeq" id="WP_061258147.1">
    <property type="nucleotide sequence ID" value="NZ_JBFALK010000010.1"/>
</dbReference>
<gene>
    <name evidence="2" type="ORF">AB0I59_19950</name>
</gene>
<sequence length="159" mass="17136">MKITRWVAGGMTLTAAAALTLVSAGPAQAFPQGTCRGPFHKVASYPITEGAKDGKEYGTVTLYKSSITHKKCAITRVAGPYVGKTSYMYVELFVDRNGNKKYDDPDIGVANGSEKYKWFAGPVYASADHLCVRFTGAIRIGSKPLVHGGTPKGKWMHCD</sequence>
<reference evidence="2 3" key="1">
    <citation type="submission" date="2024-06" db="EMBL/GenBank/DDBJ databases">
        <title>The Natural Products Discovery Center: Release of the First 8490 Sequenced Strains for Exploring Actinobacteria Biosynthetic Diversity.</title>
        <authorList>
            <person name="Kalkreuter E."/>
            <person name="Kautsar S.A."/>
            <person name="Yang D."/>
            <person name="Bader C.D."/>
            <person name="Teijaro C.N."/>
            <person name="Fluegel L."/>
            <person name="Davis C.M."/>
            <person name="Simpson J.R."/>
            <person name="Lauterbach L."/>
            <person name="Steele A.D."/>
            <person name="Gui C."/>
            <person name="Meng S."/>
            <person name="Li G."/>
            <person name="Viehrig K."/>
            <person name="Ye F."/>
            <person name="Su P."/>
            <person name="Kiefer A.F."/>
            <person name="Nichols A."/>
            <person name="Cepeda A.J."/>
            <person name="Yan W."/>
            <person name="Fan B."/>
            <person name="Jiang Y."/>
            <person name="Adhikari A."/>
            <person name="Zheng C.-J."/>
            <person name="Schuster L."/>
            <person name="Cowan T.M."/>
            <person name="Smanski M.J."/>
            <person name="Chevrette M.G."/>
            <person name="De Carvalho L.P.S."/>
            <person name="Shen B."/>
        </authorList>
    </citation>
    <scope>NUCLEOTIDE SEQUENCE [LARGE SCALE GENOMIC DNA]</scope>
    <source>
        <strain evidence="2 3">NPDC050100</strain>
    </source>
</reference>
<name>A0ABV3GH02_MICGL</name>
<feature type="chain" id="PRO_5045964745" description="Serine/threonine protein kinase" evidence="1">
    <location>
        <begin position="30"/>
        <end position="159"/>
    </location>
</feature>
<keyword evidence="3" id="KW-1185">Reference proteome</keyword>
<proteinExistence type="predicted"/>
<feature type="signal peptide" evidence="1">
    <location>
        <begin position="1"/>
        <end position="29"/>
    </location>
</feature>
<evidence type="ECO:0000313" key="3">
    <source>
        <dbReference type="Proteomes" id="UP001551675"/>
    </source>
</evidence>
<evidence type="ECO:0000313" key="2">
    <source>
        <dbReference type="EMBL" id="MEV0970907.1"/>
    </source>
</evidence>
<evidence type="ECO:0008006" key="4">
    <source>
        <dbReference type="Google" id="ProtNLM"/>
    </source>
</evidence>
<dbReference type="Proteomes" id="UP001551675">
    <property type="component" value="Unassembled WGS sequence"/>
</dbReference>
<evidence type="ECO:0000256" key="1">
    <source>
        <dbReference type="SAM" id="SignalP"/>
    </source>
</evidence>
<dbReference type="EMBL" id="JBFALK010000010">
    <property type="protein sequence ID" value="MEV0970907.1"/>
    <property type="molecule type" value="Genomic_DNA"/>
</dbReference>
<accession>A0ABV3GH02</accession>